<dbReference type="InterPro" id="IPR036866">
    <property type="entry name" value="RibonucZ/Hydroxyglut_hydro"/>
</dbReference>
<dbReference type="InterPro" id="IPR025405">
    <property type="entry name" value="DUF4131"/>
</dbReference>
<reference evidence="8 9" key="1">
    <citation type="submission" date="2016-04" db="EMBL/GenBank/DDBJ databases">
        <authorList>
            <consortium name="Pathogen Informatics"/>
        </authorList>
    </citation>
    <scope>NUCLEOTIDE SEQUENCE [LARGE SCALE GENOMIC DNA]</scope>
    <source>
        <strain evidence="8 9">H044680328</strain>
    </source>
</reference>
<dbReference type="GO" id="GO:0005886">
    <property type="term" value="C:plasma membrane"/>
    <property type="evidence" value="ECO:0007669"/>
    <property type="project" value="UniProtKB-SubCell"/>
</dbReference>
<evidence type="ECO:0000259" key="7">
    <source>
        <dbReference type="SMART" id="SM00849"/>
    </source>
</evidence>
<feature type="transmembrane region" description="Helical" evidence="6">
    <location>
        <begin position="364"/>
        <end position="394"/>
    </location>
</feature>
<feature type="transmembrane region" description="Helical" evidence="6">
    <location>
        <begin position="45"/>
        <end position="64"/>
    </location>
</feature>
<keyword evidence="4 6" id="KW-1133">Transmembrane helix</keyword>
<dbReference type="GO" id="GO:0030420">
    <property type="term" value="P:establishment of competence for transformation"/>
    <property type="evidence" value="ECO:0007669"/>
    <property type="project" value="InterPro"/>
</dbReference>
<dbReference type="KEGG" id="btrm:SAMEA390648702823"/>
<dbReference type="eggNOG" id="COG0658">
    <property type="taxonomic scope" value="Bacteria"/>
</dbReference>
<organism evidence="8 9">
    <name type="scientific">Bordetella trematum</name>
    <dbReference type="NCBI Taxonomy" id="123899"/>
    <lineage>
        <taxon>Bacteria</taxon>
        <taxon>Pseudomonadati</taxon>
        <taxon>Pseudomonadota</taxon>
        <taxon>Betaproteobacteria</taxon>
        <taxon>Burkholderiales</taxon>
        <taxon>Alcaligenaceae</taxon>
        <taxon>Bordetella</taxon>
    </lineage>
</organism>
<dbReference type="AlphaFoldDB" id="A0A157SM88"/>
<proteinExistence type="predicted"/>
<keyword evidence="3 6" id="KW-0812">Transmembrane</keyword>
<dbReference type="eggNOG" id="COG2333">
    <property type="taxonomic scope" value="Bacteria"/>
</dbReference>
<evidence type="ECO:0000256" key="5">
    <source>
        <dbReference type="ARBA" id="ARBA00023136"/>
    </source>
</evidence>
<gene>
    <name evidence="8" type="ORF">SAMEA3906487_02823</name>
</gene>
<evidence type="ECO:0000256" key="4">
    <source>
        <dbReference type="ARBA" id="ARBA00022989"/>
    </source>
</evidence>
<dbReference type="InterPro" id="IPR004477">
    <property type="entry name" value="ComEC_N"/>
</dbReference>
<dbReference type="PATRIC" id="fig|123899.6.peg.2811"/>
<feature type="transmembrane region" description="Helical" evidence="6">
    <location>
        <begin position="442"/>
        <end position="464"/>
    </location>
</feature>
<dbReference type="Gene3D" id="3.60.15.10">
    <property type="entry name" value="Ribonuclease Z/Hydroxyacylglutathione hydrolase-like"/>
    <property type="match status" value="1"/>
</dbReference>
<dbReference type="Pfam" id="PF03772">
    <property type="entry name" value="Competence"/>
    <property type="match status" value="1"/>
</dbReference>
<evidence type="ECO:0000313" key="8">
    <source>
        <dbReference type="EMBL" id="SAI71560.1"/>
    </source>
</evidence>
<comment type="subcellular location">
    <subcellularLocation>
        <location evidence="1">Cell membrane</location>
        <topology evidence="1">Multi-pass membrane protein</topology>
    </subcellularLocation>
</comment>
<keyword evidence="2" id="KW-1003">Cell membrane</keyword>
<accession>A0A157SM88</accession>
<feature type="transmembrane region" description="Helical" evidence="6">
    <location>
        <begin position="70"/>
        <end position="89"/>
    </location>
</feature>
<dbReference type="STRING" id="123899.SAMEA3906487_02823"/>
<feature type="transmembrane region" description="Helical" evidence="6">
    <location>
        <begin position="499"/>
        <end position="520"/>
    </location>
</feature>
<evidence type="ECO:0000256" key="2">
    <source>
        <dbReference type="ARBA" id="ARBA00022475"/>
    </source>
</evidence>
<dbReference type="PANTHER" id="PTHR30619">
    <property type="entry name" value="DNA INTERNALIZATION/COMPETENCE PROTEIN COMEC/REC2"/>
    <property type="match status" value="1"/>
</dbReference>
<dbReference type="InterPro" id="IPR004797">
    <property type="entry name" value="Competence_ComEC/Rec2"/>
</dbReference>
<dbReference type="Pfam" id="PF13567">
    <property type="entry name" value="DUF4131"/>
    <property type="match status" value="1"/>
</dbReference>
<dbReference type="SUPFAM" id="SSF56281">
    <property type="entry name" value="Metallo-hydrolase/oxidoreductase"/>
    <property type="match status" value="1"/>
</dbReference>
<dbReference type="NCBIfam" id="TIGR00361">
    <property type="entry name" value="ComEC_Rec2"/>
    <property type="match status" value="1"/>
</dbReference>
<dbReference type="CDD" id="cd07731">
    <property type="entry name" value="ComA-like_MBL-fold"/>
    <property type="match status" value="1"/>
</dbReference>
<feature type="transmembrane region" description="Helical" evidence="6">
    <location>
        <begin position="471"/>
        <end position="493"/>
    </location>
</feature>
<dbReference type="Pfam" id="PF00753">
    <property type="entry name" value="Lactamase_B"/>
    <property type="match status" value="1"/>
</dbReference>
<evidence type="ECO:0000313" key="9">
    <source>
        <dbReference type="Proteomes" id="UP000076825"/>
    </source>
</evidence>
<feature type="transmembrane region" description="Helical" evidence="6">
    <location>
        <begin position="401"/>
        <end position="422"/>
    </location>
</feature>
<dbReference type="InterPro" id="IPR052159">
    <property type="entry name" value="Competence_DNA_uptake"/>
</dbReference>
<feature type="domain" description="Metallo-beta-lactamase" evidence="7">
    <location>
        <begin position="588"/>
        <end position="792"/>
    </location>
</feature>
<feature type="transmembrane region" description="Helical" evidence="6">
    <location>
        <begin position="338"/>
        <end position="358"/>
    </location>
</feature>
<dbReference type="InterPro" id="IPR001279">
    <property type="entry name" value="Metallo-B-lactamas"/>
</dbReference>
<evidence type="ECO:0000256" key="6">
    <source>
        <dbReference type="SAM" id="Phobius"/>
    </source>
</evidence>
<keyword evidence="5 6" id="KW-0472">Membrane</keyword>
<keyword evidence="9" id="KW-1185">Reference proteome</keyword>
<name>A0A157SM88_9BORD</name>
<dbReference type="PANTHER" id="PTHR30619:SF1">
    <property type="entry name" value="RECOMBINATION PROTEIN 2"/>
    <property type="match status" value="1"/>
</dbReference>
<evidence type="ECO:0000256" key="1">
    <source>
        <dbReference type="ARBA" id="ARBA00004651"/>
    </source>
</evidence>
<dbReference type="InterPro" id="IPR035681">
    <property type="entry name" value="ComA-like_MBL"/>
</dbReference>
<protein>
    <submittedName>
        <fullName evidence="8">Competence protein</fullName>
    </submittedName>
</protein>
<feature type="transmembrane region" description="Helical" evidence="6">
    <location>
        <begin position="527"/>
        <end position="548"/>
    </location>
</feature>
<feature type="transmembrane region" description="Helical" evidence="6">
    <location>
        <begin position="101"/>
        <end position="120"/>
    </location>
</feature>
<dbReference type="NCBIfam" id="TIGR00360">
    <property type="entry name" value="ComEC_N-term"/>
    <property type="match status" value="1"/>
</dbReference>
<evidence type="ECO:0000256" key="3">
    <source>
        <dbReference type="ARBA" id="ARBA00022692"/>
    </source>
</evidence>
<feature type="transmembrane region" description="Helical" evidence="6">
    <location>
        <begin position="296"/>
        <end position="318"/>
    </location>
</feature>
<dbReference type="EMBL" id="LT546645">
    <property type="protein sequence ID" value="SAI71560.1"/>
    <property type="molecule type" value="Genomic_DNA"/>
</dbReference>
<sequence length="855" mass="92217">MADLLRAGCVHSSGMPVFTLALLPGRAMDAVGLCVMRRVKGMKRWGAAAPLLAFCVGVAQCQGWPDLRPLWAICGGWALGLLAGWAASRRWAAWRGAQVRAWWRVALALWLGAVWAAGWGQLRLGERLADAADDQIFALPLTIASLVQGDASARQFLAQVNAPRPAGVPARLAVTWRALPGDARGVPELIPGEQWRMVMVLRQPYGNFNPQGPDREARWFAAGVGATATVRGTPRRLSPASGHWVDRARHAVRERLRKAVGEQRYTGVLLALVMGDQQAVRPEDWRVFNRSGITHLVSISGLHVTMLSGLAAGLVRLLWPHLRWRGRYLAERCPAQRLAGLTAMLTALAYCLLAGWSVPTRRTFFMLAVVAAASQLGLSPGAPLVLLAAAAAVLALDPWAVLAPGFWLSFGAVAILMRVVLAPRAQRGWPRLRSLLADFARTQAAVTIGLLPLLAWWVGAVSLLSPLANALAIPWISLLVTPLALAAGALAWLPGPVAAWLGGAAQALFAALMAVLAPLAAHPWASLPVAGAPVWVLAVALLGMAWWWQGQGWPARWVGLMCLLPLLTWREERPEPGGWRLTALDVGQGGAVVIETARHVLLYDTGPRHYRAGDEGERIVVPFLRARGIAHLDHLVVSHSDLDHAGGLASVLAAVPVGQAWAPFDLRTWLAREARLREDATALAAPRQQSCEDGQGWEMDGVRFRFLHPPAGMTASLPRTAGNAQSCVLLIEGRWRRALLPGDVAVAQEALWADRLPAVDVVLAPHHGARGSSGAALVAASQARHVLVQAGRWSRFGHPAPQTVRRWQRAGAEVWRSGRDGAVVVQGGRVLQVDGWRSRARRYWHVRPDGAAGVR</sequence>
<dbReference type="Proteomes" id="UP000076825">
    <property type="component" value="Chromosome 1"/>
</dbReference>
<dbReference type="SMART" id="SM00849">
    <property type="entry name" value="Lactamase_B"/>
    <property type="match status" value="1"/>
</dbReference>